<evidence type="ECO:0000256" key="2">
    <source>
        <dbReference type="ARBA" id="ARBA00022490"/>
    </source>
</evidence>
<dbReference type="PANTHER" id="PTHR12532:SF6">
    <property type="entry name" value="TRANSCRIPTIONAL REGULATORY PROTEIN YEBC-RELATED"/>
    <property type="match status" value="1"/>
</dbReference>
<dbReference type="InterPro" id="IPR029072">
    <property type="entry name" value="YebC-like"/>
</dbReference>
<name>A0A3E1NDG7_9BACT</name>
<comment type="subcellular location">
    <subcellularLocation>
        <location evidence="6">Cytoplasm</location>
    </subcellularLocation>
</comment>
<sequence length="240" mass="26528">MGRIFEVRKATMFARWDRMAKQFTRIGKEIAIAVKAGGPDPATNPALRRCFQNAKSVNMPKDRVEAAIKRAQGKEMDNYEEILYEGYGPHGVAILVETATDNHVRTVANVKSHFNKGNGALGNSGSVSFQFKKMGVFKLNPAGLNIDDLELELIDFGLEELGESTTENGDPVLVLRSAFTDFGKLQKALEDKGITPISAELEWIPSTTVPVTDEQAEDISKLIERLEQDEDVSKVFHNMG</sequence>
<dbReference type="GO" id="GO:0005829">
    <property type="term" value="C:cytosol"/>
    <property type="evidence" value="ECO:0007669"/>
    <property type="project" value="TreeGrafter"/>
</dbReference>
<accession>A0A3E1NDG7</accession>
<gene>
    <name evidence="9" type="ORF">DXN05_22080</name>
</gene>
<dbReference type="AlphaFoldDB" id="A0A3E1NDG7"/>
<dbReference type="Gene3D" id="3.30.70.980">
    <property type="match status" value="2"/>
</dbReference>
<proteinExistence type="inferred from homology"/>
<dbReference type="HAMAP" id="MF_00693">
    <property type="entry name" value="Transcrip_reg_TACO1"/>
    <property type="match status" value="1"/>
</dbReference>
<comment type="similarity">
    <text evidence="1 6">Belongs to the TACO1 family.</text>
</comment>
<evidence type="ECO:0000256" key="6">
    <source>
        <dbReference type="HAMAP-Rule" id="MF_00693"/>
    </source>
</evidence>
<keyword evidence="10" id="KW-1185">Reference proteome</keyword>
<keyword evidence="2 6" id="KW-0963">Cytoplasm</keyword>
<organism evidence="9 10">
    <name type="scientific">Deminuibacter soli</name>
    <dbReference type="NCBI Taxonomy" id="2291815"/>
    <lineage>
        <taxon>Bacteria</taxon>
        <taxon>Pseudomonadati</taxon>
        <taxon>Bacteroidota</taxon>
        <taxon>Chitinophagia</taxon>
        <taxon>Chitinophagales</taxon>
        <taxon>Chitinophagaceae</taxon>
        <taxon>Deminuibacter</taxon>
    </lineage>
</organism>
<evidence type="ECO:0000256" key="1">
    <source>
        <dbReference type="ARBA" id="ARBA00008724"/>
    </source>
</evidence>
<dbReference type="InterPro" id="IPR026564">
    <property type="entry name" value="Transcrip_reg_TACO1-like_dom3"/>
</dbReference>
<evidence type="ECO:0000313" key="9">
    <source>
        <dbReference type="EMBL" id="RFM26015.1"/>
    </source>
</evidence>
<dbReference type="Pfam" id="PF01709">
    <property type="entry name" value="Transcrip_reg"/>
    <property type="match status" value="1"/>
</dbReference>
<comment type="caution">
    <text evidence="9">The sequence shown here is derived from an EMBL/GenBank/DDBJ whole genome shotgun (WGS) entry which is preliminary data.</text>
</comment>
<dbReference type="NCBIfam" id="TIGR01033">
    <property type="entry name" value="YebC/PmpR family DNA-binding transcriptional regulator"/>
    <property type="match status" value="1"/>
</dbReference>
<dbReference type="RefSeq" id="WP_116849464.1">
    <property type="nucleotide sequence ID" value="NZ_QTJU01000012.1"/>
</dbReference>
<dbReference type="InterPro" id="IPR048300">
    <property type="entry name" value="TACO1_YebC-like_2nd/3rd_dom"/>
</dbReference>
<dbReference type="SUPFAM" id="SSF75625">
    <property type="entry name" value="YebC-like"/>
    <property type="match status" value="1"/>
</dbReference>
<keyword evidence="4 6" id="KW-0238">DNA-binding</keyword>
<protein>
    <recommendedName>
        <fullName evidence="6">Probable transcriptional regulatory protein DXN05_22080</fullName>
    </recommendedName>
</protein>
<dbReference type="FunFam" id="1.10.10.200:FF:000004">
    <property type="entry name" value="Probable transcriptional regulatory protein BSBG_02618"/>
    <property type="match status" value="1"/>
</dbReference>
<evidence type="ECO:0000259" key="8">
    <source>
        <dbReference type="Pfam" id="PF20772"/>
    </source>
</evidence>
<dbReference type="EMBL" id="QTJU01000012">
    <property type="protein sequence ID" value="RFM26015.1"/>
    <property type="molecule type" value="Genomic_DNA"/>
</dbReference>
<evidence type="ECO:0000259" key="7">
    <source>
        <dbReference type="Pfam" id="PF01709"/>
    </source>
</evidence>
<dbReference type="InterPro" id="IPR017856">
    <property type="entry name" value="Integrase-like_N"/>
</dbReference>
<feature type="domain" description="TACO1/YebC-like N-terminal" evidence="8">
    <location>
        <begin position="5"/>
        <end position="74"/>
    </location>
</feature>
<dbReference type="OrthoDB" id="9781053at2"/>
<keyword evidence="3 6" id="KW-0805">Transcription regulation</keyword>
<reference evidence="9 10" key="1">
    <citation type="submission" date="2018-08" db="EMBL/GenBank/DDBJ databases">
        <title>Chitinophagaceae sp. K23C18032701, a novel bacterium isolated from forest soil.</title>
        <authorList>
            <person name="Wang C."/>
        </authorList>
    </citation>
    <scope>NUCLEOTIDE SEQUENCE [LARGE SCALE GENOMIC DNA]</scope>
    <source>
        <strain evidence="9 10">K23C18032701</strain>
    </source>
</reference>
<dbReference type="InterPro" id="IPR049083">
    <property type="entry name" value="TACO1_YebC_N"/>
</dbReference>
<dbReference type="GO" id="GO:0006355">
    <property type="term" value="P:regulation of DNA-templated transcription"/>
    <property type="evidence" value="ECO:0007669"/>
    <property type="project" value="UniProtKB-UniRule"/>
</dbReference>
<dbReference type="InterPro" id="IPR002876">
    <property type="entry name" value="Transcrip_reg_TACO1-like"/>
</dbReference>
<keyword evidence="5 6" id="KW-0804">Transcription</keyword>
<feature type="domain" description="TACO1/YebC-like second and third" evidence="7">
    <location>
        <begin position="79"/>
        <end position="239"/>
    </location>
</feature>
<dbReference type="Pfam" id="PF20772">
    <property type="entry name" value="TACO1_YebC_N"/>
    <property type="match status" value="1"/>
</dbReference>
<dbReference type="Proteomes" id="UP000261284">
    <property type="component" value="Unassembled WGS sequence"/>
</dbReference>
<dbReference type="PANTHER" id="PTHR12532">
    <property type="entry name" value="TRANSLATIONAL ACTIVATOR OF CYTOCHROME C OXIDASE 1"/>
    <property type="match status" value="1"/>
</dbReference>
<evidence type="ECO:0000256" key="4">
    <source>
        <dbReference type="ARBA" id="ARBA00023125"/>
    </source>
</evidence>
<evidence type="ECO:0000313" key="10">
    <source>
        <dbReference type="Proteomes" id="UP000261284"/>
    </source>
</evidence>
<dbReference type="GO" id="GO:0003677">
    <property type="term" value="F:DNA binding"/>
    <property type="evidence" value="ECO:0007669"/>
    <property type="project" value="UniProtKB-UniRule"/>
</dbReference>
<evidence type="ECO:0000256" key="5">
    <source>
        <dbReference type="ARBA" id="ARBA00023163"/>
    </source>
</evidence>
<dbReference type="NCBIfam" id="NF009044">
    <property type="entry name" value="PRK12378.1"/>
    <property type="match status" value="1"/>
</dbReference>
<evidence type="ECO:0000256" key="3">
    <source>
        <dbReference type="ARBA" id="ARBA00023015"/>
    </source>
</evidence>
<dbReference type="Gene3D" id="1.10.10.200">
    <property type="match status" value="1"/>
</dbReference>